<dbReference type="AlphaFoldDB" id="A0AAN9NBS1"/>
<evidence type="ECO:0000313" key="2">
    <source>
        <dbReference type="Proteomes" id="UP001374584"/>
    </source>
</evidence>
<dbReference type="Proteomes" id="UP001374584">
    <property type="component" value="Unassembled WGS sequence"/>
</dbReference>
<dbReference type="PANTHER" id="PTHR46023">
    <property type="entry name" value="LIPASE CLASS 3 PROTEIN-LIKE"/>
    <property type="match status" value="1"/>
</dbReference>
<evidence type="ECO:0000313" key="1">
    <source>
        <dbReference type="EMBL" id="KAK7367013.1"/>
    </source>
</evidence>
<comment type="caution">
    <text evidence="1">The sequence shown here is derived from an EMBL/GenBank/DDBJ whole genome shotgun (WGS) entry which is preliminary data.</text>
</comment>
<protein>
    <submittedName>
        <fullName evidence="1">Uncharacterized protein</fullName>
    </submittedName>
</protein>
<accession>A0AAN9NBS1</accession>
<gene>
    <name evidence="1" type="ORF">VNO80_09018</name>
</gene>
<dbReference type="PANTHER" id="PTHR46023:SF6">
    <property type="entry name" value="LIPASE CLASS 3 FAMILY PROTEIN"/>
    <property type="match status" value="1"/>
</dbReference>
<organism evidence="1 2">
    <name type="scientific">Phaseolus coccineus</name>
    <name type="common">Scarlet runner bean</name>
    <name type="synonym">Phaseolus multiflorus</name>
    <dbReference type="NCBI Taxonomy" id="3886"/>
    <lineage>
        <taxon>Eukaryota</taxon>
        <taxon>Viridiplantae</taxon>
        <taxon>Streptophyta</taxon>
        <taxon>Embryophyta</taxon>
        <taxon>Tracheophyta</taxon>
        <taxon>Spermatophyta</taxon>
        <taxon>Magnoliopsida</taxon>
        <taxon>eudicotyledons</taxon>
        <taxon>Gunneridae</taxon>
        <taxon>Pentapetalae</taxon>
        <taxon>rosids</taxon>
        <taxon>fabids</taxon>
        <taxon>Fabales</taxon>
        <taxon>Fabaceae</taxon>
        <taxon>Papilionoideae</taxon>
        <taxon>50 kb inversion clade</taxon>
        <taxon>NPAAA clade</taxon>
        <taxon>indigoferoid/millettioid clade</taxon>
        <taxon>Phaseoleae</taxon>
        <taxon>Phaseolus</taxon>
    </lineage>
</organism>
<dbReference type="EMBL" id="JAYMYR010000004">
    <property type="protein sequence ID" value="KAK7367013.1"/>
    <property type="molecule type" value="Genomic_DNA"/>
</dbReference>
<keyword evidence="2" id="KW-1185">Reference proteome</keyword>
<proteinExistence type="predicted"/>
<name>A0AAN9NBS1_PHACN</name>
<reference evidence="1 2" key="1">
    <citation type="submission" date="2024-01" db="EMBL/GenBank/DDBJ databases">
        <title>The genomes of 5 underutilized Papilionoideae crops provide insights into root nodulation and disease resistanc.</title>
        <authorList>
            <person name="Jiang F."/>
        </authorList>
    </citation>
    <scope>NUCLEOTIDE SEQUENCE [LARGE SCALE GENOMIC DNA]</scope>
    <source>
        <strain evidence="1">JINMINGXINNONG_FW02</strain>
        <tissue evidence="1">Leaves</tissue>
    </source>
</reference>
<sequence>MHTVAWLLQLIGLENAAFLYYLKLIIDTPLQNQTACMTLELAEFGKPFITSIINGSDIVPTLSASSVHDFIAELDDVFIHQAGSCI</sequence>